<organism evidence="1 2">
    <name type="scientific">Portunus trituberculatus</name>
    <name type="common">Swimming crab</name>
    <name type="synonym">Neptunus trituberculatus</name>
    <dbReference type="NCBI Taxonomy" id="210409"/>
    <lineage>
        <taxon>Eukaryota</taxon>
        <taxon>Metazoa</taxon>
        <taxon>Ecdysozoa</taxon>
        <taxon>Arthropoda</taxon>
        <taxon>Crustacea</taxon>
        <taxon>Multicrustacea</taxon>
        <taxon>Malacostraca</taxon>
        <taxon>Eumalacostraca</taxon>
        <taxon>Eucarida</taxon>
        <taxon>Decapoda</taxon>
        <taxon>Pleocyemata</taxon>
        <taxon>Brachyura</taxon>
        <taxon>Eubrachyura</taxon>
        <taxon>Portunoidea</taxon>
        <taxon>Portunidae</taxon>
        <taxon>Portuninae</taxon>
        <taxon>Portunus</taxon>
    </lineage>
</organism>
<dbReference type="EMBL" id="VSRR010071943">
    <property type="protein sequence ID" value="MPC86594.1"/>
    <property type="molecule type" value="Genomic_DNA"/>
</dbReference>
<proteinExistence type="predicted"/>
<name>A0A5B7J2A7_PORTR</name>
<comment type="caution">
    <text evidence="1">The sequence shown here is derived from an EMBL/GenBank/DDBJ whole genome shotgun (WGS) entry which is preliminary data.</text>
</comment>
<evidence type="ECO:0000313" key="2">
    <source>
        <dbReference type="Proteomes" id="UP000324222"/>
    </source>
</evidence>
<gene>
    <name evidence="1" type="ORF">E2C01_081428</name>
</gene>
<reference evidence="1 2" key="1">
    <citation type="submission" date="2019-05" db="EMBL/GenBank/DDBJ databases">
        <title>Another draft genome of Portunus trituberculatus and its Hox gene families provides insights of decapod evolution.</title>
        <authorList>
            <person name="Jeong J.-H."/>
            <person name="Song I."/>
            <person name="Kim S."/>
            <person name="Choi T."/>
            <person name="Kim D."/>
            <person name="Ryu S."/>
            <person name="Kim W."/>
        </authorList>
    </citation>
    <scope>NUCLEOTIDE SEQUENCE [LARGE SCALE GENOMIC DNA]</scope>
    <source>
        <tissue evidence="1">Muscle</tissue>
    </source>
</reference>
<accession>A0A5B7J2A7</accession>
<dbReference type="Proteomes" id="UP000324222">
    <property type="component" value="Unassembled WGS sequence"/>
</dbReference>
<dbReference type="AlphaFoldDB" id="A0A5B7J2A7"/>
<evidence type="ECO:0000313" key="1">
    <source>
        <dbReference type="EMBL" id="MPC86594.1"/>
    </source>
</evidence>
<sequence length="154" mass="17135">MDPYTSLATFSPDTPSQPPSSFHSSLYTIPAATPSIPFLSSPLFHSYYAPIIFNASKTIYQLDTTYQTTIPSSSVTLNLFPSSTLNILSLTFTHNLNWKLHISSLGKTASMKLGFLRHLRQLFSPLQLLTLYRCLICPCLECSSTFGGFPFIQL</sequence>
<protein>
    <submittedName>
        <fullName evidence="1">Uncharacterized protein</fullName>
    </submittedName>
</protein>
<keyword evidence="2" id="KW-1185">Reference proteome</keyword>